<dbReference type="InterPro" id="IPR036388">
    <property type="entry name" value="WH-like_DNA-bd_sf"/>
</dbReference>
<dbReference type="Gene3D" id="1.10.10.10">
    <property type="entry name" value="Winged helix-like DNA-binding domain superfamily/Winged helix DNA-binding domain"/>
    <property type="match status" value="1"/>
</dbReference>
<evidence type="ECO:0000256" key="1">
    <source>
        <dbReference type="ARBA" id="ARBA00010641"/>
    </source>
</evidence>
<keyword evidence="4" id="KW-0804">Transcription</keyword>
<proteinExistence type="inferred from homology"/>
<gene>
    <name evidence="7" type="ORF">HDF16_005848</name>
</gene>
<dbReference type="SUPFAM" id="SSF88659">
    <property type="entry name" value="Sigma3 and sigma4 domains of RNA polymerase sigma factors"/>
    <property type="match status" value="1"/>
</dbReference>
<reference evidence="7 8" key="1">
    <citation type="submission" date="2020-08" db="EMBL/GenBank/DDBJ databases">
        <title>Genomic Encyclopedia of Type Strains, Phase IV (KMG-V): Genome sequencing to study the core and pangenomes of soil and plant-associated prokaryotes.</title>
        <authorList>
            <person name="Whitman W."/>
        </authorList>
    </citation>
    <scope>NUCLEOTIDE SEQUENCE [LARGE SCALE GENOMIC DNA]</scope>
    <source>
        <strain evidence="7 8">M8UP14</strain>
    </source>
</reference>
<feature type="domain" description="RNA polymerase sigma factor 70 region 4 type 2" evidence="6">
    <location>
        <begin position="146"/>
        <end position="196"/>
    </location>
</feature>
<dbReference type="GO" id="GO:0003677">
    <property type="term" value="F:DNA binding"/>
    <property type="evidence" value="ECO:0007669"/>
    <property type="project" value="InterPro"/>
</dbReference>
<dbReference type="PANTHER" id="PTHR43133:SF51">
    <property type="entry name" value="RNA POLYMERASE SIGMA FACTOR"/>
    <property type="match status" value="1"/>
</dbReference>
<dbReference type="InterPro" id="IPR014284">
    <property type="entry name" value="RNA_pol_sigma-70_dom"/>
</dbReference>
<evidence type="ECO:0000313" key="7">
    <source>
        <dbReference type="EMBL" id="MBB5061112.1"/>
    </source>
</evidence>
<dbReference type="InterPro" id="IPR039425">
    <property type="entry name" value="RNA_pol_sigma-70-like"/>
</dbReference>
<keyword evidence="2" id="KW-0805">Transcription regulation</keyword>
<protein>
    <submittedName>
        <fullName evidence="7">RNA polymerase sigma-70 factor (ECF subfamily)</fullName>
    </submittedName>
</protein>
<dbReference type="RefSeq" id="WP_184223816.1">
    <property type="nucleotide sequence ID" value="NZ_JACHIP010000028.1"/>
</dbReference>
<name>A0A7W8E6X3_9BACT</name>
<keyword evidence="3" id="KW-0731">Sigma factor</keyword>
<evidence type="ECO:0000256" key="3">
    <source>
        <dbReference type="ARBA" id="ARBA00023082"/>
    </source>
</evidence>
<evidence type="ECO:0000259" key="6">
    <source>
        <dbReference type="Pfam" id="PF08281"/>
    </source>
</evidence>
<evidence type="ECO:0000259" key="5">
    <source>
        <dbReference type="Pfam" id="PF04542"/>
    </source>
</evidence>
<evidence type="ECO:0000256" key="4">
    <source>
        <dbReference type="ARBA" id="ARBA00023163"/>
    </source>
</evidence>
<dbReference type="CDD" id="cd06171">
    <property type="entry name" value="Sigma70_r4"/>
    <property type="match status" value="1"/>
</dbReference>
<dbReference type="GO" id="GO:0016987">
    <property type="term" value="F:sigma factor activity"/>
    <property type="evidence" value="ECO:0007669"/>
    <property type="project" value="UniProtKB-KW"/>
</dbReference>
<dbReference type="Pfam" id="PF08281">
    <property type="entry name" value="Sigma70_r4_2"/>
    <property type="match status" value="1"/>
</dbReference>
<keyword evidence="8" id="KW-1185">Reference proteome</keyword>
<dbReference type="InterPro" id="IPR007627">
    <property type="entry name" value="RNA_pol_sigma70_r2"/>
</dbReference>
<sequence length="221" mass="25342">MNTAIPAPTTSFNEDTLRSDHDLICAILRGETQLYELLIRPYQQRIYRAALQHMKDEEDAREVTQESLLKAFLKLNTFQGRSQFSTWLTSITINEARNRLRQHRYLRMMSVDDRSGGEGKDIAASLPDTREIPLQLLERQELSCLLKRALDDLSSDYRTVFELRVIQELSTCETAERLKITSASVKTRLHRARSSLQISLRSTYRVATRTIAAIHAETSAA</sequence>
<dbReference type="GO" id="GO:0006352">
    <property type="term" value="P:DNA-templated transcription initiation"/>
    <property type="evidence" value="ECO:0007669"/>
    <property type="project" value="InterPro"/>
</dbReference>
<dbReference type="NCBIfam" id="TIGR02937">
    <property type="entry name" value="sigma70-ECF"/>
    <property type="match status" value="1"/>
</dbReference>
<dbReference type="InterPro" id="IPR013249">
    <property type="entry name" value="RNA_pol_sigma70_r4_t2"/>
</dbReference>
<accession>A0A7W8E6X3</accession>
<comment type="similarity">
    <text evidence="1">Belongs to the sigma-70 factor family. ECF subfamily.</text>
</comment>
<dbReference type="InterPro" id="IPR013324">
    <property type="entry name" value="RNA_pol_sigma_r3/r4-like"/>
</dbReference>
<dbReference type="SUPFAM" id="SSF88946">
    <property type="entry name" value="Sigma2 domain of RNA polymerase sigma factors"/>
    <property type="match status" value="1"/>
</dbReference>
<dbReference type="Gene3D" id="1.10.1740.10">
    <property type="match status" value="1"/>
</dbReference>
<dbReference type="PANTHER" id="PTHR43133">
    <property type="entry name" value="RNA POLYMERASE ECF-TYPE SIGMA FACTO"/>
    <property type="match status" value="1"/>
</dbReference>
<evidence type="ECO:0000313" key="8">
    <source>
        <dbReference type="Proteomes" id="UP000540989"/>
    </source>
</evidence>
<dbReference type="Pfam" id="PF04542">
    <property type="entry name" value="Sigma70_r2"/>
    <property type="match status" value="1"/>
</dbReference>
<dbReference type="InterPro" id="IPR013325">
    <property type="entry name" value="RNA_pol_sigma_r2"/>
</dbReference>
<dbReference type="EMBL" id="JACHIP010000028">
    <property type="protein sequence ID" value="MBB5061112.1"/>
    <property type="molecule type" value="Genomic_DNA"/>
</dbReference>
<dbReference type="Proteomes" id="UP000540989">
    <property type="component" value="Unassembled WGS sequence"/>
</dbReference>
<comment type="caution">
    <text evidence="7">The sequence shown here is derived from an EMBL/GenBank/DDBJ whole genome shotgun (WGS) entry which is preliminary data.</text>
</comment>
<dbReference type="AlphaFoldDB" id="A0A7W8E6X3"/>
<organism evidence="7 8">
    <name type="scientific">Granulicella aggregans</name>
    <dbReference type="NCBI Taxonomy" id="474949"/>
    <lineage>
        <taxon>Bacteria</taxon>
        <taxon>Pseudomonadati</taxon>
        <taxon>Acidobacteriota</taxon>
        <taxon>Terriglobia</taxon>
        <taxon>Terriglobales</taxon>
        <taxon>Acidobacteriaceae</taxon>
        <taxon>Granulicella</taxon>
    </lineage>
</organism>
<feature type="domain" description="RNA polymerase sigma-70 region 2" evidence="5">
    <location>
        <begin position="38"/>
        <end position="104"/>
    </location>
</feature>
<evidence type="ECO:0000256" key="2">
    <source>
        <dbReference type="ARBA" id="ARBA00023015"/>
    </source>
</evidence>